<dbReference type="EMBL" id="MH399787">
    <property type="protein sequence ID" value="AXC38526.1"/>
    <property type="molecule type" value="Genomic_DNA"/>
</dbReference>
<reference evidence="2 3" key="1">
    <citation type="submission" date="2018-05" db="EMBL/GenBank/DDBJ databases">
        <authorList>
            <person name="Holmes S."/>
            <person name="Andersen I."/>
            <person name="Antosh A."/>
            <person name="Cancino R."/>
            <person name="Cassaniti A."/>
            <person name="Checo C."/>
            <person name="Cruz A."/>
            <person name="Decastro L."/>
            <person name="Douthitt C."/>
            <person name="Dubois A."/>
            <person name="Flyod E."/>
            <person name="Gough C."/>
            <person name="Holland C."/>
            <person name="Labrador D."/>
            <person name="Manthey F."/>
            <person name="McCandless J."/>
            <person name="McMahon J."/>
            <person name="Monroy J."/>
            <person name="Newman K."/>
            <person name="Peroza J."/>
            <person name="Roy A."/>
            <person name="Sewelson S."/>
            <person name="Thompson A."/>
            <person name="Wiersma-Koch H."/>
            <person name="D'Elia T."/>
            <person name="Garlena R.A."/>
            <person name="Russell D.A."/>
            <person name="Pope W.H."/>
            <person name="Jacobs-Sera D."/>
            <person name="Hatfull G.F."/>
        </authorList>
    </citation>
    <scope>NUCLEOTIDE SEQUENCE [LARGE SCALE GENOMIC DNA]</scope>
</reference>
<evidence type="ECO:0000313" key="3">
    <source>
        <dbReference type="Proteomes" id="UP000253239"/>
    </source>
</evidence>
<accession>A0A2Z5HFK9</accession>
<feature type="region of interest" description="Disordered" evidence="1">
    <location>
        <begin position="48"/>
        <end position="68"/>
    </location>
</feature>
<evidence type="ECO:0000313" key="2">
    <source>
        <dbReference type="EMBL" id="AXC38526.1"/>
    </source>
</evidence>
<dbReference type="Proteomes" id="UP000253239">
    <property type="component" value="Genome"/>
</dbReference>
<name>A0A2Z5HFK9_9CAUD</name>
<evidence type="ECO:0000256" key="1">
    <source>
        <dbReference type="SAM" id="MobiDB-lite"/>
    </source>
</evidence>
<protein>
    <submittedName>
        <fullName evidence="2">Uncharacterized protein</fullName>
    </submittedName>
</protein>
<proteinExistence type="predicted"/>
<sequence length="131" mass="13913">MIAELLHGAANVLDAVARAYDEQRTGFSEREAGDYLDAAAEFMDLDELDLPRSAEPQPETPPAGDAPGVLAELRDAGRIIAATVEARLESAVSQETLAGSLTGLWAGFALTSRQAKQIARGFLTSFHITAK</sequence>
<organism evidence="2 3">
    <name type="scientific">Mycobacterium phage Rubeelu</name>
    <dbReference type="NCBI Taxonomy" id="2250386"/>
    <lineage>
        <taxon>Viruses</taxon>
        <taxon>Duplodnaviria</taxon>
        <taxon>Heunggongvirae</taxon>
        <taxon>Uroviricota</taxon>
        <taxon>Caudoviricetes</taxon>
        <taxon>Nclasvirinae</taxon>
        <taxon>Charlievirus</taxon>
        <taxon>Charlievirus butters</taxon>
    </lineage>
</organism>
<gene>
    <name evidence="2" type="primary">42</name>
    <name evidence="2" type="ORF">SEA_RUBEELU_42</name>
</gene>